<dbReference type="SUPFAM" id="SSF50978">
    <property type="entry name" value="WD40 repeat-like"/>
    <property type="match status" value="1"/>
</dbReference>
<gene>
    <name evidence="3" type="ORF">WJX75_006470</name>
</gene>
<dbReference type="InterPro" id="IPR051150">
    <property type="entry name" value="SWT21/TCAB1_mRNA_Telomere"/>
</dbReference>
<dbReference type="Proteomes" id="UP001491310">
    <property type="component" value="Unassembled WGS sequence"/>
</dbReference>
<dbReference type="SUPFAM" id="SSF53474">
    <property type="entry name" value="alpha/beta-Hydrolases"/>
    <property type="match status" value="1"/>
</dbReference>
<dbReference type="InterPro" id="IPR036322">
    <property type="entry name" value="WD40_repeat_dom_sf"/>
</dbReference>
<dbReference type="PANTHER" id="PTHR13211:SF0">
    <property type="entry name" value="TELOMERASE CAJAL BODY PROTEIN 1"/>
    <property type="match status" value="1"/>
</dbReference>
<dbReference type="PANTHER" id="PTHR13211">
    <property type="entry name" value="TELOMERASE CAJAL BODY PROTEIN 1"/>
    <property type="match status" value="1"/>
</dbReference>
<dbReference type="InterPro" id="IPR015943">
    <property type="entry name" value="WD40/YVTN_repeat-like_dom_sf"/>
</dbReference>
<evidence type="ECO:0000259" key="2">
    <source>
        <dbReference type="Pfam" id="PF01764"/>
    </source>
</evidence>
<dbReference type="Gene3D" id="3.40.50.1820">
    <property type="entry name" value="alpha/beta hydrolase"/>
    <property type="match status" value="1"/>
</dbReference>
<feature type="region of interest" description="Disordered" evidence="1">
    <location>
        <begin position="1092"/>
        <end position="1160"/>
    </location>
</feature>
<dbReference type="EMBL" id="JALJOT010000010">
    <property type="protein sequence ID" value="KAK9906702.1"/>
    <property type="molecule type" value="Genomic_DNA"/>
</dbReference>
<feature type="region of interest" description="Disordered" evidence="1">
    <location>
        <begin position="477"/>
        <end position="496"/>
    </location>
</feature>
<dbReference type="InterPro" id="IPR029058">
    <property type="entry name" value="AB_hydrolase_fold"/>
</dbReference>
<sequence length="1160" mass="124022">MITQLTELLVDQNPALIFKSQQDYAGGGPNGRACPKSNFLKGVKWSPDGACLLTASEDNWLRIYDLPAEALEQGSLETADHGSAAAVPDNLPAVLYLDEGETIYDYAWYPGMLASEPSSCVFASTARAHPLHLWDAVSGQLRATYRAYDAVDEVTAAYSVAFSRDGTRMLGGYNKAIRIFDTSRPGRFYTEIVTHSKKSHGLQGIVSCMASNEDGSGMMAAGAYSGDAAVMDERTGELLYVLQGQKGGITQVQFSRDGNFLYTGARRDPDIFCWDVRFTSDVMYRMQRETVATNQRIQFDIEPCGRHLATGGTDGKVLVFDLRTGEPVASHTASADTLNGFQFHPFLPLAATASGHRRFPLEPTSESDSDMEEDESACTSGKEGVFEGASVGGGGRLQQFHTRKAASWSRPNSRRVDCVLAPIEAPSRASVSLTPSTSEPTTGTKNRLQDGVHRTVSTGKALVGQLWGIWQRDGAAPSAQTRQRGSDLQRLGEATTERGLQADAAVKRREAAKAPPADIRRYLKATGLMETRYIRMLSSLCAETYYLNKLNKRTLFLRHRLHLALVKLKAADAKKEKAVSPTELVTQRLSAAAAAAANAASSAAGPLANNITSFTSAASSAAAVQAVTSQLQVAAAAGHSTAVATVATVTAAVQATWGSEKDKLGNPTEWYVADDAVSHTRYFVIQGSDSIDHWKVNLTFDPVVFEDPSLGIKVHRGVYDAAKRLYARFRPMLEEHLASSPFAKVAFVGHSLGGSLGSLLMLMFLHRGVLPHSAVSPTYTFGAPAIFCEACGPGGTCALNTSAEPPRDDKQQKLLPSASSECDDVTCLHPGHSTAEQRLKLDSPEAASRSLLERMGLPTGAIRNIIMHRDIVPRAFACDYTLVADLLARVGDGFREHGCLQNPHGRQVMYYFLGKMLVLQPDTQHTFVKGEPDHPMLAPGPGLYTLREPSLLSTVASGAHAKATKLGSEGAAQAAKVAKSAASLARLGRRGATHLGIIAPKPASVGKSKLGGLAVLAGKAEKKMAESQAPDLGPPAPTLFDAVMELLDCPHPLDTLSEVTAYGPDGAISRFHNPDNYTRALGGVLRSRARSWRPLLGDPKPYGGKGKKGKGGGSGGDASDFQVGQGAAPTGGLWFLPPKGTTKVKVHHKKVSDSGERRQD</sequence>
<dbReference type="Gene3D" id="2.130.10.10">
    <property type="entry name" value="YVTN repeat-like/Quinoprotein amine dehydrogenase"/>
    <property type="match status" value="1"/>
</dbReference>
<dbReference type="Pfam" id="PF01764">
    <property type="entry name" value="Lipase_3"/>
    <property type="match status" value="1"/>
</dbReference>
<name>A0ABR2YJN5_9CHLO</name>
<evidence type="ECO:0000313" key="3">
    <source>
        <dbReference type="EMBL" id="KAK9906702.1"/>
    </source>
</evidence>
<dbReference type="InterPro" id="IPR001680">
    <property type="entry name" value="WD40_rpt"/>
</dbReference>
<comment type="caution">
    <text evidence="3">The sequence shown here is derived from an EMBL/GenBank/DDBJ whole genome shotgun (WGS) entry which is preliminary data.</text>
</comment>
<dbReference type="Pfam" id="PF00400">
    <property type="entry name" value="WD40"/>
    <property type="match status" value="2"/>
</dbReference>
<feature type="compositionally biased region" description="Basic and acidic residues" evidence="1">
    <location>
        <begin position="1151"/>
        <end position="1160"/>
    </location>
</feature>
<proteinExistence type="predicted"/>
<organism evidence="3 4">
    <name type="scientific">Coccomyxa subellipsoidea</name>
    <dbReference type="NCBI Taxonomy" id="248742"/>
    <lineage>
        <taxon>Eukaryota</taxon>
        <taxon>Viridiplantae</taxon>
        <taxon>Chlorophyta</taxon>
        <taxon>core chlorophytes</taxon>
        <taxon>Trebouxiophyceae</taxon>
        <taxon>Trebouxiophyceae incertae sedis</taxon>
        <taxon>Coccomyxaceae</taxon>
        <taxon>Coccomyxa</taxon>
    </lineage>
</organism>
<evidence type="ECO:0000256" key="1">
    <source>
        <dbReference type="SAM" id="MobiDB-lite"/>
    </source>
</evidence>
<dbReference type="SMART" id="SM00320">
    <property type="entry name" value="WD40"/>
    <property type="match status" value="5"/>
</dbReference>
<feature type="domain" description="Fungal lipase-type" evidence="2">
    <location>
        <begin position="683"/>
        <end position="786"/>
    </location>
</feature>
<feature type="region of interest" description="Disordered" evidence="1">
    <location>
        <begin position="428"/>
        <end position="447"/>
    </location>
</feature>
<accession>A0ABR2YJN5</accession>
<keyword evidence="4" id="KW-1185">Reference proteome</keyword>
<evidence type="ECO:0000313" key="4">
    <source>
        <dbReference type="Proteomes" id="UP001491310"/>
    </source>
</evidence>
<feature type="compositionally biased region" description="Polar residues" evidence="1">
    <location>
        <begin position="429"/>
        <end position="446"/>
    </location>
</feature>
<dbReference type="InterPro" id="IPR002921">
    <property type="entry name" value="Fungal_lipase-type"/>
</dbReference>
<reference evidence="3 4" key="1">
    <citation type="journal article" date="2024" name="Nat. Commun.">
        <title>Phylogenomics reveals the evolutionary origins of lichenization in chlorophyte algae.</title>
        <authorList>
            <person name="Puginier C."/>
            <person name="Libourel C."/>
            <person name="Otte J."/>
            <person name="Skaloud P."/>
            <person name="Haon M."/>
            <person name="Grisel S."/>
            <person name="Petersen M."/>
            <person name="Berrin J.G."/>
            <person name="Delaux P.M."/>
            <person name="Dal Grande F."/>
            <person name="Keller J."/>
        </authorList>
    </citation>
    <scope>NUCLEOTIDE SEQUENCE [LARGE SCALE GENOMIC DNA]</scope>
    <source>
        <strain evidence="3 4">SAG 216-7</strain>
    </source>
</reference>
<protein>
    <recommendedName>
        <fullName evidence="2">Fungal lipase-type domain-containing protein</fullName>
    </recommendedName>
</protein>